<accession>A0ABY3MFN3</accession>
<dbReference type="RefSeq" id="WP_115523181.1">
    <property type="nucleotide sequence ID" value="NZ_CP136589.1"/>
</dbReference>
<comment type="caution">
    <text evidence="1">The sequence shown here is derived from an EMBL/GenBank/DDBJ whole genome shotgun (WGS) entry which is preliminary data.</text>
</comment>
<keyword evidence="2" id="KW-1185">Reference proteome</keyword>
<name>A0ABY3MFN3_AERVE</name>
<gene>
    <name evidence="1" type="ORF">CJF24_21645</name>
</gene>
<reference evidence="1 2" key="1">
    <citation type="submission" date="2017-08" db="EMBL/GenBank/DDBJ databases">
        <title>Aeromonas veronii bv sobria strain NS22 whole genome sequencing.</title>
        <authorList>
            <person name="Katharios P."/>
            <person name="Ha V.Q."/>
            <person name="Smyrli M."/>
        </authorList>
    </citation>
    <scope>NUCLEOTIDE SEQUENCE [LARGE SCALE GENOMIC DNA]</scope>
    <source>
        <strain evidence="1 2">NS22</strain>
    </source>
</reference>
<protein>
    <submittedName>
        <fullName evidence="1">Uncharacterized protein</fullName>
    </submittedName>
</protein>
<evidence type="ECO:0000313" key="2">
    <source>
        <dbReference type="Proteomes" id="UP000323129"/>
    </source>
</evidence>
<evidence type="ECO:0000313" key="1">
    <source>
        <dbReference type="EMBL" id="TYD39959.1"/>
    </source>
</evidence>
<proteinExistence type="predicted"/>
<dbReference type="Proteomes" id="UP000323129">
    <property type="component" value="Unassembled WGS sequence"/>
</dbReference>
<dbReference type="EMBL" id="NQMC01000131">
    <property type="protein sequence ID" value="TYD39959.1"/>
    <property type="molecule type" value="Genomic_DNA"/>
</dbReference>
<sequence>MKVNKITFQNVAMMFKSAEITEDGNLEINFDVRIYEQAQNFSILNEKYKTAFMIVDGRMMGLSFLTSNGFDSITYHIE</sequence>
<organism evidence="1 2">
    <name type="scientific">Aeromonas veronii</name>
    <dbReference type="NCBI Taxonomy" id="654"/>
    <lineage>
        <taxon>Bacteria</taxon>
        <taxon>Pseudomonadati</taxon>
        <taxon>Pseudomonadota</taxon>
        <taxon>Gammaproteobacteria</taxon>
        <taxon>Aeromonadales</taxon>
        <taxon>Aeromonadaceae</taxon>
        <taxon>Aeromonas</taxon>
    </lineage>
</organism>